<keyword evidence="3" id="KW-1185">Reference proteome</keyword>
<dbReference type="PANTHER" id="PTHR40460">
    <property type="entry name" value="CHROMOSOME 1, WHOLE GENOME SHOTGUN SEQUENCE"/>
    <property type="match status" value="1"/>
</dbReference>
<feature type="compositionally biased region" description="Basic and acidic residues" evidence="1">
    <location>
        <begin position="21"/>
        <end position="30"/>
    </location>
</feature>
<feature type="compositionally biased region" description="Basic and acidic residues" evidence="1">
    <location>
        <begin position="568"/>
        <end position="581"/>
    </location>
</feature>
<reference evidence="2 3" key="1">
    <citation type="journal article" date="2020" name="ISME J.">
        <title>Uncovering the hidden diversity of litter-decomposition mechanisms in mushroom-forming fungi.</title>
        <authorList>
            <person name="Floudas D."/>
            <person name="Bentzer J."/>
            <person name="Ahren D."/>
            <person name="Johansson T."/>
            <person name="Persson P."/>
            <person name="Tunlid A."/>
        </authorList>
    </citation>
    <scope>NUCLEOTIDE SEQUENCE [LARGE SCALE GENOMIC DNA]</scope>
    <source>
        <strain evidence="2 3">CBS 101986</strain>
    </source>
</reference>
<feature type="region of interest" description="Disordered" evidence="1">
    <location>
        <begin position="1"/>
        <end position="90"/>
    </location>
</feature>
<accession>A0A8H5FAJ7</accession>
<dbReference type="EMBL" id="JAACJJ010000002">
    <property type="protein sequence ID" value="KAF5329547.1"/>
    <property type="molecule type" value="Genomic_DNA"/>
</dbReference>
<proteinExistence type="predicted"/>
<organism evidence="2 3">
    <name type="scientific">Psilocybe cf. subviscida</name>
    <dbReference type="NCBI Taxonomy" id="2480587"/>
    <lineage>
        <taxon>Eukaryota</taxon>
        <taxon>Fungi</taxon>
        <taxon>Dikarya</taxon>
        <taxon>Basidiomycota</taxon>
        <taxon>Agaricomycotina</taxon>
        <taxon>Agaricomycetes</taxon>
        <taxon>Agaricomycetidae</taxon>
        <taxon>Agaricales</taxon>
        <taxon>Agaricineae</taxon>
        <taxon>Strophariaceae</taxon>
        <taxon>Psilocybe</taxon>
    </lineage>
</organism>
<dbReference type="PANTHER" id="PTHR40460:SF1">
    <property type="entry name" value="CSBD-LIKE DOMAIN-CONTAINING PROTEIN"/>
    <property type="match status" value="1"/>
</dbReference>
<name>A0A8H5FAJ7_9AGAR</name>
<feature type="region of interest" description="Disordered" evidence="1">
    <location>
        <begin position="556"/>
        <end position="581"/>
    </location>
</feature>
<comment type="caution">
    <text evidence="2">The sequence shown here is derived from an EMBL/GenBank/DDBJ whole genome shotgun (WGS) entry which is preliminary data.</text>
</comment>
<sequence length="581" mass="66230">MTGAPQKGVPGSTHGRYAKRKAADSDDETHKAKKVKLSKPRTSKPDLSKVHGRSVGPSPQYIPAFVPERSVGKPSLRESLHGVDGRRQKTPEFSEQAFACSPVTHITGTGSKASVNKIYWKADVAEQHKRLAALKNNVDSELPGATRAFEEYKISRRKLLRTIRSEVHDFEEYQRRWLERLKEESVDLFQVRYDEIEKRFVNLGYFARDFPHTMRMHKLVRLKTAVTTKAWQNIFDTFENDIKANKEARERKEWAELKVDRRTTLNMVYAAHLFKNVPHTFWKSMPQLHTLCMLQPFDELIMCDKSRTVTEADFTPLMARFDEILGAAYEEVKTRLRERVVTATDPFLTELTNSKLFQDLQIATVVFRCTHCESLIFGFEDVRTHDCAPATHQLYTHRTHSRISTDARRFSEEFPYKYAFEEGAAHASRMVIEAFGLDPRTATPSQMDEVDKRLYCRCMVVDRCRQGKAFMWRSLVTHILQTHRKDNLKVSGQYHSVKGTAVEAIGNATGATSWTQSGKEEHAAGEAEYNAAQAKQYAEGVADRVVGKKDAVVGAVTGDRTQETAGNIRHDKGEAQQKLNE</sequence>
<evidence type="ECO:0000313" key="2">
    <source>
        <dbReference type="EMBL" id="KAF5329547.1"/>
    </source>
</evidence>
<feature type="compositionally biased region" description="Basic residues" evidence="1">
    <location>
        <begin position="31"/>
        <end position="42"/>
    </location>
</feature>
<evidence type="ECO:0000313" key="3">
    <source>
        <dbReference type="Proteomes" id="UP000567179"/>
    </source>
</evidence>
<dbReference type="Proteomes" id="UP000567179">
    <property type="component" value="Unassembled WGS sequence"/>
</dbReference>
<feature type="compositionally biased region" description="Basic and acidic residues" evidence="1">
    <location>
        <begin position="75"/>
        <end position="90"/>
    </location>
</feature>
<protein>
    <submittedName>
        <fullName evidence="2">Uncharacterized protein</fullName>
    </submittedName>
</protein>
<dbReference type="OrthoDB" id="9999611at2759"/>
<evidence type="ECO:0000256" key="1">
    <source>
        <dbReference type="SAM" id="MobiDB-lite"/>
    </source>
</evidence>
<dbReference type="AlphaFoldDB" id="A0A8H5FAJ7"/>
<gene>
    <name evidence="2" type="ORF">D9619_009368</name>
</gene>